<evidence type="ECO:0000259" key="1">
    <source>
        <dbReference type="Pfam" id="PF08241"/>
    </source>
</evidence>
<dbReference type="SUPFAM" id="SSF53335">
    <property type="entry name" value="S-adenosyl-L-methionine-dependent methyltransferases"/>
    <property type="match status" value="1"/>
</dbReference>
<dbReference type="GO" id="GO:0032259">
    <property type="term" value="P:methylation"/>
    <property type="evidence" value="ECO:0007669"/>
    <property type="project" value="UniProtKB-KW"/>
</dbReference>
<geneLocation type="plasmid" evidence="2 3">
    <name>AbAZ39_p2</name>
</geneLocation>
<evidence type="ECO:0000313" key="2">
    <source>
        <dbReference type="EMBL" id="AIB15106.1"/>
    </source>
</evidence>
<dbReference type="RefSeq" id="WP_040136460.1">
    <property type="nucleotide sequence ID" value="NZ_CP007795.1"/>
</dbReference>
<dbReference type="GO" id="GO:0010420">
    <property type="term" value="F:polyprenyldihydroxybenzoate methyltransferase activity"/>
    <property type="evidence" value="ECO:0007669"/>
    <property type="project" value="TreeGrafter"/>
</dbReference>
<reference evidence="2 3" key="1">
    <citation type="journal article" date="2014" name="Genome Announc.">
        <title>Complete Genome Sequence of the Model Rhizosphere Strain Azospirillum brasilense Az39, Successfully Applied in Agriculture.</title>
        <authorList>
            <person name="Rivera D."/>
            <person name="Revale S."/>
            <person name="Molina R."/>
            <person name="Gualpa J."/>
            <person name="Puente M."/>
            <person name="Maroniche G."/>
            <person name="Paris G."/>
            <person name="Baker D."/>
            <person name="Clavijo B."/>
            <person name="McLay K."/>
            <person name="Spaepen S."/>
            <person name="Perticari A."/>
            <person name="Vazquez M."/>
            <person name="Wisniewski-Dye F."/>
            <person name="Watkins C."/>
            <person name="Martinez-Abarca F."/>
            <person name="Vanderleyden J."/>
            <person name="Cassan F."/>
        </authorList>
    </citation>
    <scope>NUCLEOTIDE SEQUENCE [LARGE SCALE GENOMIC DNA]</scope>
    <source>
        <strain evidence="2 3">Az39</strain>
        <plasmid evidence="2">AbAZ39_p2</plasmid>
    </source>
</reference>
<keyword evidence="2" id="KW-0808">Transferase</keyword>
<dbReference type="Gene3D" id="3.40.50.150">
    <property type="entry name" value="Vaccinia Virus protein VP39"/>
    <property type="match status" value="1"/>
</dbReference>
<proteinExistence type="predicted"/>
<dbReference type="EMBL" id="CP007795">
    <property type="protein sequence ID" value="AIB15106.1"/>
    <property type="molecule type" value="Genomic_DNA"/>
</dbReference>
<keyword evidence="2" id="KW-0489">Methyltransferase</keyword>
<keyword evidence="2" id="KW-0614">Plasmid</keyword>
<organism evidence="2 3">
    <name type="scientific">Azospirillum argentinense</name>
    <dbReference type="NCBI Taxonomy" id="2970906"/>
    <lineage>
        <taxon>Bacteria</taxon>
        <taxon>Pseudomonadati</taxon>
        <taxon>Pseudomonadota</taxon>
        <taxon>Alphaproteobacteria</taxon>
        <taxon>Rhodospirillales</taxon>
        <taxon>Azospirillaceae</taxon>
        <taxon>Azospirillum</taxon>
    </lineage>
</organism>
<dbReference type="AlphaFoldDB" id="A0A060DME4"/>
<dbReference type="Pfam" id="PF08241">
    <property type="entry name" value="Methyltransf_11"/>
    <property type="match status" value="1"/>
</dbReference>
<protein>
    <submittedName>
        <fullName evidence="2">Methyltransferase</fullName>
    </submittedName>
</protein>
<dbReference type="InterPro" id="IPR013216">
    <property type="entry name" value="Methyltransf_11"/>
</dbReference>
<name>A0A060DME4_9PROT</name>
<dbReference type="PANTHER" id="PTHR43464:SF23">
    <property type="entry name" value="JUVENILE HORMONE ACID O-METHYLTRANSFERASE"/>
    <property type="match status" value="1"/>
</dbReference>
<dbReference type="KEGG" id="abq:ABAZ39_24755"/>
<evidence type="ECO:0000313" key="3">
    <source>
        <dbReference type="Proteomes" id="UP000027186"/>
    </source>
</evidence>
<feature type="domain" description="Methyltransferase type 11" evidence="1">
    <location>
        <begin position="73"/>
        <end position="185"/>
    </location>
</feature>
<dbReference type="InterPro" id="IPR029063">
    <property type="entry name" value="SAM-dependent_MTases_sf"/>
</dbReference>
<dbReference type="CDD" id="cd02440">
    <property type="entry name" value="AdoMet_MTases"/>
    <property type="match status" value="1"/>
</dbReference>
<dbReference type="Proteomes" id="UP000027186">
    <property type="component" value="Plasmid AbAZ39_p2"/>
</dbReference>
<sequence>MNEILTGRRLAVLRRNTDPRLEWLCAQIARNRFLPVPPPDRVFIGDGDFRAIGAEFLRHFVRVGGLKPKHRVLEIGCGIGRMAVPLTQYLDSSYDGVDIVEDGIRWCTETITPAYPEFRFQTLDVANALYNPDGAEDAAQTRLPFPDGGHDFVILTSVITHLRTAETVRYAAEIARVLKPGGRCFLSLFLVDARARDGIAKKTARPAFLEAAGPEFIADEANPNAAVAYSESFLLDTFAEQGLRPARPVLRGHWSGQRNAENFQDLLVLEKEGAR</sequence>
<dbReference type="PANTHER" id="PTHR43464">
    <property type="entry name" value="METHYLTRANSFERASE"/>
    <property type="match status" value="1"/>
</dbReference>
<accession>A0A060DME4</accession>
<gene>
    <name evidence="2" type="ORF">ABAZ39_24755</name>
</gene>